<dbReference type="EMBL" id="CADCWN010000385">
    <property type="protein sequence ID" value="CAA9589855.1"/>
    <property type="molecule type" value="Genomic_DNA"/>
</dbReference>
<gene>
    <name evidence="1" type="ORF">AVDCRST_MAG18-4781</name>
</gene>
<organism evidence="1">
    <name type="scientific">uncultured Thermomicrobiales bacterium</name>
    <dbReference type="NCBI Taxonomy" id="1645740"/>
    <lineage>
        <taxon>Bacteria</taxon>
        <taxon>Pseudomonadati</taxon>
        <taxon>Thermomicrobiota</taxon>
        <taxon>Thermomicrobia</taxon>
        <taxon>Thermomicrobiales</taxon>
        <taxon>environmental samples</taxon>
    </lineage>
</organism>
<sequence length="42" mass="4347">MRTAGMDHASGLGNAVPAIVTPSDADRYGALPSPRIRIARIA</sequence>
<protein>
    <submittedName>
        <fullName evidence="1">Uncharacterized protein</fullName>
    </submittedName>
</protein>
<dbReference type="AlphaFoldDB" id="A0A6J4VYC3"/>
<evidence type="ECO:0000313" key="1">
    <source>
        <dbReference type="EMBL" id="CAA9589855.1"/>
    </source>
</evidence>
<reference evidence="1" key="1">
    <citation type="submission" date="2020-02" db="EMBL/GenBank/DDBJ databases">
        <authorList>
            <person name="Meier V. D."/>
        </authorList>
    </citation>
    <scope>NUCLEOTIDE SEQUENCE</scope>
    <source>
        <strain evidence="1">AVDCRST_MAG18</strain>
    </source>
</reference>
<accession>A0A6J4VYC3</accession>
<name>A0A6J4VYC3_9BACT</name>
<proteinExistence type="predicted"/>